<gene>
    <name evidence="9" type="primary">LOC106493369</name>
</gene>
<evidence type="ECO:0000256" key="3">
    <source>
        <dbReference type="ARBA" id="ARBA00022968"/>
    </source>
</evidence>
<evidence type="ECO:0000256" key="5">
    <source>
        <dbReference type="ARBA" id="ARBA00023157"/>
    </source>
</evidence>
<dbReference type="AlphaFoldDB" id="A0A8B7JDR7"/>
<comment type="subcellular location">
    <subcellularLocation>
        <location evidence="1">Membrane</location>
        <topology evidence="1">Single-pass type II membrane protein</topology>
    </subcellularLocation>
</comment>
<proteinExistence type="predicted"/>
<dbReference type="GO" id="GO:0009986">
    <property type="term" value="C:cell surface"/>
    <property type="evidence" value="ECO:0007669"/>
    <property type="project" value="TreeGrafter"/>
</dbReference>
<dbReference type="CDD" id="cd03593">
    <property type="entry name" value="CLECT_NK_receptors_like"/>
    <property type="match status" value="1"/>
</dbReference>
<dbReference type="Proteomes" id="UP001652627">
    <property type="component" value="Chromosome Z"/>
</dbReference>
<feature type="domain" description="C-type lectin" evidence="7">
    <location>
        <begin position="102"/>
        <end position="210"/>
    </location>
</feature>
<dbReference type="PROSITE" id="PS50041">
    <property type="entry name" value="C_TYPE_LECTIN_2"/>
    <property type="match status" value="1"/>
</dbReference>
<sequence>MEYTARDQEMEESVTYADLHFTPTPAPQRMKQQPWRCAALSLALLCLLLLLAQIVLVGLSFHLLGQLAGCTHGPWSTEETLSYGQQTLRGQCQFCPAGWLWDAGQCYYFSSAKKTWEQSKEDCCSREAQLVTIRANATLAFLARMSNVDVFHVGLKRDSSQADWKWLDGTALKGLFPIQRFTNSFLSCGRVSRSGLSGGLCREAHSWICEKSAATLQWVQSAPPAFLWGNTTYTCARHW</sequence>
<dbReference type="GO" id="GO:0030246">
    <property type="term" value="F:carbohydrate binding"/>
    <property type="evidence" value="ECO:0007669"/>
    <property type="project" value="UniProtKB-KW"/>
</dbReference>
<dbReference type="SUPFAM" id="SSF56436">
    <property type="entry name" value="C-type lectin-like"/>
    <property type="match status" value="1"/>
</dbReference>
<keyword evidence="5" id="KW-1015">Disulfide bond</keyword>
<dbReference type="InterPro" id="IPR001304">
    <property type="entry name" value="C-type_lectin-like"/>
</dbReference>
<dbReference type="InterPro" id="IPR016186">
    <property type="entry name" value="C-type_lectin-like/link_sf"/>
</dbReference>
<dbReference type="InterPro" id="IPR051527">
    <property type="entry name" value="KLR_subfamily_B"/>
</dbReference>
<reference evidence="9" key="1">
    <citation type="submission" date="2025-08" db="UniProtKB">
        <authorList>
            <consortium name="RefSeq"/>
        </authorList>
    </citation>
    <scope>IDENTIFICATION</scope>
    <source>
        <tissue evidence="9">Blood</tissue>
    </source>
</reference>
<keyword evidence="6" id="KW-0472">Membrane</keyword>
<evidence type="ECO:0000313" key="9">
    <source>
        <dbReference type="RefSeq" id="XP_013808869.2"/>
    </source>
</evidence>
<dbReference type="InterPro" id="IPR033992">
    <property type="entry name" value="NKR-like_CTLD"/>
</dbReference>
<dbReference type="GeneID" id="106493369"/>
<dbReference type="GO" id="GO:0038023">
    <property type="term" value="F:signaling receptor activity"/>
    <property type="evidence" value="ECO:0007669"/>
    <property type="project" value="TreeGrafter"/>
</dbReference>
<dbReference type="RefSeq" id="XP_013808869.2">
    <property type="nucleotide sequence ID" value="XM_013953415.2"/>
</dbReference>
<dbReference type="Pfam" id="PF00059">
    <property type="entry name" value="Lectin_C"/>
    <property type="match status" value="1"/>
</dbReference>
<dbReference type="Gene3D" id="3.10.100.10">
    <property type="entry name" value="Mannose-Binding Protein A, subunit A"/>
    <property type="match status" value="1"/>
</dbReference>
<dbReference type="GO" id="GO:0005886">
    <property type="term" value="C:plasma membrane"/>
    <property type="evidence" value="ECO:0007669"/>
    <property type="project" value="TreeGrafter"/>
</dbReference>
<protein>
    <submittedName>
        <fullName evidence="9">Killer cell lectin-like receptor subfamily G member 1 isoform X4</fullName>
    </submittedName>
</protein>
<keyword evidence="6" id="KW-0812">Transmembrane</keyword>
<evidence type="ECO:0000256" key="1">
    <source>
        <dbReference type="ARBA" id="ARBA00004606"/>
    </source>
</evidence>
<evidence type="ECO:0000256" key="6">
    <source>
        <dbReference type="SAM" id="Phobius"/>
    </source>
</evidence>
<dbReference type="SMART" id="SM00034">
    <property type="entry name" value="CLECT"/>
    <property type="match status" value="1"/>
</dbReference>
<keyword evidence="4 6" id="KW-1133">Transmembrane helix</keyword>
<keyword evidence="8" id="KW-1185">Reference proteome</keyword>
<dbReference type="PANTHER" id="PTHR46784">
    <property type="entry name" value="KILLER CELL LECTIN-LIKE RECEPTOR SUBFAMILY B MEMBER 1"/>
    <property type="match status" value="1"/>
</dbReference>
<evidence type="ECO:0000259" key="7">
    <source>
        <dbReference type="PROSITE" id="PS50041"/>
    </source>
</evidence>
<dbReference type="PANTHER" id="PTHR46784:SF1">
    <property type="entry name" value="KILLER CELL LECTIN-LIKE RECEPTOR SUBFAMILY B MEMBER 1"/>
    <property type="match status" value="1"/>
</dbReference>
<keyword evidence="3" id="KW-0735">Signal-anchor</keyword>
<name>A0A8B7JDR7_9AVES</name>
<evidence type="ECO:0000256" key="2">
    <source>
        <dbReference type="ARBA" id="ARBA00022734"/>
    </source>
</evidence>
<organism evidence="8 9">
    <name type="scientific">Apteryx mantelli</name>
    <name type="common">North Island brown kiwi</name>
    <dbReference type="NCBI Taxonomy" id="2696672"/>
    <lineage>
        <taxon>Eukaryota</taxon>
        <taxon>Metazoa</taxon>
        <taxon>Chordata</taxon>
        <taxon>Craniata</taxon>
        <taxon>Vertebrata</taxon>
        <taxon>Euteleostomi</taxon>
        <taxon>Archelosauria</taxon>
        <taxon>Archosauria</taxon>
        <taxon>Dinosauria</taxon>
        <taxon>Saurischia</taxon>
        <taxon>Theropoda</taxon>
        <taxon>Coelurosauria</taxon>
        <taxon>Aves</taxon>
        <taxon>Palaeognathae</taxon>
        <taxon>Apterygiformes</taxon>
        <taxon>Apterygidae</taxon>
        <taxon>Apteryx</taxon>
    </lineage>
</organism>
<feature type="transmembrane region" description="Helical" evidence="6">
    <location>
        <begin position="38"/>
        <end position="64"/>
    </location>
</feature>
<evidence type="ECO:0000256" key="4">
    <source>
        <dbReference type="ARBA" id="ARBA00022989"/>
    </source>
</evidence>
<evidence type="ECO:0000313" key="8">
    <source>
        <dbReference type="Proteomes" id="UP001652627"/>
    </source>
</evidence>
<keyword evidence="2" id="KW-0430">Lectin</keyword>
<dbReference type="GO" id="GO:0042269">
    <property type="term" value="P:regulation of natural killer cell mediated cytotoxicity"/>
    <property type="evidence" value="ECO:0007669"/>
    <property type="project" value="TreeGrafter"/>
</dbReference>
<accession>A0A8B7JDR7</accession>
<dbReference type="InterPro" id="IPR016187">
    <property type="entry name" value="CTDL_fold"/>
</dbReference>